<keyword evidence="3" id="KW-1185">Reference proteome</keyword>
<evidence type="ECO:0000313" key="2">
    <source>
        <dbReference type="EMBL" id="KRX02127.1"/>
    </source>
</evidence>
<gene>
    <name evidence="2" type="ORF">PPERSA_06322</name>
</gene>
<dbReference type="AlphaFoldDB" id="A0A0V0QIK4"/>
<dbReference type="InParanoid" id="A0A0V0QIK4"/>
<name>A0A0V0QIK4_PSEPJ</name>
<reference evidence="2 3" key="1">
    <citation type="journal article" date="2015" name="Sci. Rep.">
        <title>Genome of the facultative scuticociliatosis pathogen Pseudocohnilembus persalinus provides insight into its virulence through horizontal gene transfer.</title>
        <authorList>
            <person name="Xiong J."/>
            <person name="Wang G."/>
            <person name="Cheng J."/>
            <person name="Tian M."/>
            <person name="Pan X."/>
            <person name="Warren A."/>
            <person name="Jiang C."/>
            <person name="Yuan D."/>
            <person name="Miao W."/>
        </authorList>
    </citation>
    <scope>NUCLEOTIDE SEQUENCE [LARGE SCALE GENOMIC DNA]</scope>
    <source>
        <strain evidence="2">36N120E</strain>
    </source>
</reference>
<dbReference type="Proteomes" id="UP000054937">
    <property type="component" value="Unassembled WGS sequence"/>
</dbReference>
<protein>
    <submittedName>
        <fullName evidence="2">Uncharacterized protein</fullName>
    </submittedName>
</protein>
<evidence type="ECO:0000256" key="1">
    <source>
        <dbReference type="SAM" id="MobiDB-lite"/>
    </source>
</evidence>
<sequence>MSLTEVWNTQKREKYQSLFMMGLINDSKYSSIINQLSFQANQLTAFVDSVSQLFSYDALVINYINKHIDLLIDFYKEHLFLLKTKIQTQEFLKFQKEILNLLFAIVDLNKAIYQEQIRKDLFNYSALRFFQTLLSQGLKEKVNFEEDLQQDQQNIWVENNQDPQNMPSQSYQSPKKVQNLDGWSWDHEQIKYNRNEIYIIKSNKYLKRQNQVYTNNDWPQLSQNIQNNEQSSGWAQGSNQWSSYEENSSQQKNKMQNQMNEILEKLELRKQKRIKLFQKIDAIKSENLYNILYEFLKQENLNQNQQQQISQLVFKFYQFGKHEFYKFIKEFVLNFTENTQKYIQYIQLVRKNFVNTVDNQMNNFQAQMLQQIQPLLENGSIDYKFLEQKQQNQQYYEYFVDFQSEGQFQIAFLQFYNDYQQMQIYNGQE</sequence>
<evidence type="ECO:0000313" key="3">
    <source>
        <dbReference type="Proteomes" id="UP000054937"/>
    </source>
</evidence>
<feature type="compositionally biased region" description="Polar residues" evidence="1">
    <location>
        <begin position="229"/>
        <end position="246"/>
    </location>
</feature>
<proteinExistence type="predicted"/>
<organism evidence="2 3">
    <name type="scientific">Pseudocohnilembus persalinus</name>
    <name type="common">Ciliate</name>
    <dbReference type="NCBI Taxonomy" id="266149"/>
    <lineage>
        <taxon>Eukaryota</taxon>
        <taxon>Sar</taxon>
        <taxon>Alveolata</taxon>
        <taxon>Ciliophora</taxon>
        <taxon>Intramacronucleata</taxon>
        <taxon>Oligohymenophorea</taxon>
        <taxon>Scuticociliatia</taxon>
        <taxon>Philasterida</taxon>
        <taxon>Pseudocohnilembidae</taxon>
        <taxon>Pseudocohnilembus</taxon>
    </lineage>
</organism>
<comment type="caution">
    <text evidence="2">The sequence shown here is derived from an EMBL/GenBank/DDBJ whole genome shotgun (WGS) entry which is preliminary data.</text>
</comment>
<accession>A0A0V0QIK4</accession>
<dbReference type="EMBL" id="LDAU01000157">
    <property type="protein sequence ID" value="KRX02127.1"/>
    <property type="molecule type" value="Genomic_DNA"/>
</dbReference>
<feature type="region of interest" description="Disordered" evidence="1">
    <location>
        <begin position="229"/>
        <end position="255"/>
    </location>
</feature>